<accession>A0AAV8ZAE4</accession>
<dbReference type="Gene3D" id="3.60.10.10">
    <property type="entry name" value="Endonuclease/exonuclease/phosphatase"/>
    <property type="match status" value="1"/>
</dbReference>
<dbReference type="InterPro" id="IPR032135">
    <property type="entry name" value="DUF4817"/>
</dbReference>
<keyword evidence="3" id="KW-1185">Reference proteome</keyword>
<dbReference type="InterPro" id="IPR036691">
    <property type="entry name" value="Endo/exonu/phosph_ase_sf"/>
</dbReference>
<dbReference type="EMBL" id="JAPWTK010000008">
    <property type="protein sequence ID" value="KAJ8960543.1"/>
    <property type="molecule type" value="Genomic_DNA"/>
</dbReference>
<dbReference type="Pfam" id="PF16087">
    <property type="entry name" value="DUF4817"/>
    <property type="match status" value="1"/>
</dbReference>
<name>A0AAV8ZAE4_9CUCU</name>
<evidence type="ECO:0000313" key="2">
    <source>
        <dbReference type="EMBL" id="KAJ8960543.1"/>
    </source>
</evidence>
<protein>
    <recommendedName>
        <fullName evidence="1">DUF4817 domain-containing protein</fullName>
    </recommendedName>
</protein>
<comment type="caution">
    <text evidence="2">The sequence shown here is derived from an EMBL/GenBank/DDBJ whole genome shotgun (WGS) entry which is preliminary data.</text>
</comment>
<dbReference type="AlphaFoldDB" id="A0AAV8ZAE4"/>
<evidence type="ECO:0000313" key="3">
    <source>
        <dbReference type="Proteomes" id="UP001162162"/>
    </source>
</evidence>
<evidence type="ECO:0000259" key="1">
    <source>
        <dbReference type="Pfam" id="PF16087"/>
    </source>
</evidence>
<feature type="domain" description="DUF4817" evidence="1">
    <location>
        <begin position="32"/>
        <end position="67"/>
    </location>
</feature>
<organism evidence="2 3">
    <name type="scientific">Aromia moschata</name>
    <dbReference type="NCBI Taxonomy" id="1265417"/>
    <lineage>
        <taxon>Eukaryota</taxon>
        <taxon>Metazoa</taxon>
        <taxon>Ecdysozoa</taxon>
        <taxon>Arthropoda</taxon>
        <taxon>Hexapoda</taxon>
        <taxon>Insecta</taxon>
        <taxon>Pterygota</taxon>
        <taxon>Neoptera</taxon>
        <taxon>Endopterygota</taxon>
        <taxon>Coleoptera</taxon>
        <taxon>Polyphaga</taxon>
        <taxon>Cucujiformia</taxon>
        <taxon>Chrysomeloidea</taxon>
        <taxon>Cerambycidae</taxon>
        <taxon>Cerambycinae</taxon>
        <taxon>Callichromatini</taxon>
        <taxon>Aromia</taxon>
    </lineage>
</organism>
<reference evidence="2" key="1">
    <citation type="journal article" date="2023" name="Insect Mol. Biol.">
        <title>Genome sequencing provides insights into the evolution of gene families encoding plant cell wall-degrading enzymes in longhorned beetles.</title>
        <authorList>
            <person name="Shin N.R."/>
            <person name="Okamura Y."/>
            <person name="Kirsch R."/>
            <person name="Pauchet Y."/>
        </authorList>
    </citation>
    <scope>NUCLEOTIDE SEQUENCE</scope>
    <source>
        <strain evidence="2">AMC_N1</strain>
    </source>
</reference>
<sequence>MAKCLRSCGKKCSKPGQADDSIQRTLSEQREAADTVRILRTIFGRNEAPSAPGVRQFLRKVRETGMLMDNRSHPRARPLRTAERIAAVAQRLSETWLDDKIDNNQIAIDGYNLIRRDRDGRGGGVAFYIDKSIKFKLINTVHDESLEQIWINVKIEGSQRTSVITDPLFKLVLNGVVLVPTDVCKNLGLYINNDLRCTKHSNPLSPLRDLCGKE</sequence>
<dbReference type="Proteomes" id="UP001162162">
    <property type="component" value="Unassembled WGS sequence"/>
</dbReference>
<proteinExistence type="predicted"/>
<gene>
    <name evidence="2" type="ORF">NQ318_013831</name>
</gene>